<dbReference type="Gene3D" id="1.25.10.10">
    <property type="entry name" value="Leucine-rich Repeat Variant"/>
    <property type="match status" value="3"/>
</dbReference>
<sequence length="480" mass="52056">MVINHPLVFSFMLIPLLTLSGAGHTDELAADVPSQIVALHNSDYQAIQATLSPLVSGLRIQDILQLSTHSNPEMRAFFLMNLLDKLPPESAQVAITRLMEDTDEKVSRHAIEQRLRSIGIRNRYGEPTESDRDALSRLDARDIRLMINQMGRDGALDYAPSCRGLVPSVNSNISWALSHVGGPLVDMVTDAASHNEAAVRARIAIVLGNRIVMDGTTIRALIKGLEDRDISVRISSATALGNAKQETRQVSAALIRHRSLNATSSEHKQLRTAIIDSLGKLSSPNCCNVRYLVEALEDEDFPSRRLISTHLGRLAKTDPYVTSVLIELLSSDKPWVVECALSSLKTVGTEAASAVPKLKQMLQKELSPVIARTLWAIENNAGSVLPCYSAILKSGNQTSEVIQIEALTGLKEMGPSAGSAVSDIVELLDADRRVARIAISVLRAIGPEAKAAVPSLQNIVDTKKESLHSLAKYALTKIKG</sequence>
<dbReference type="EMBL" id="SJPM01000004">
    <property type="protein sequence ID" value="TWT97355.1"/>
    <property type="molecule type" value="Genomic_DNA"/>
</dbReference>
<dbReference type="SUPFAM" id="SSF48371">
    <property type="entry name" value="ARM repeat"/>
    <property type="match status" value="1"/>
</dbReference>
<dbReference type="Pfam" id="PF13646">
    <property type="entry name" value="HEAT_2"/>
    <property type="match status" value="1"/>
</dbReference>
<dbReference type="InterPro" id="IPR011989">
    <property type="entry name" value="ARM-like"/>
</dbReference>
<accession>A0A5C6ADU4</accession>
<reference evidence="1 2" key="1">
    <citation type="submission" date="2019-02" db="EMBL/GenBank/DDBJ databases">
        <title>Deep-cultivation of Planctomycetes and their phenomic and genomic characterization uncovers novel biology.</title>
        <authorList>
            <person name="Wiegand S."/>
            <person name="Jogler M."/>
            <person name="Boedeker C."/>
            <person name="Pinto D."/>
            <person name="Vollmers J."/>
            <person name="Rivas-Marin E."/>
            <person name="Kohn T."/>
            <person name="Peeters S.H."/>
            <person name="Heuer A."/>
            <person name="Rast P."/>
            <person name="Oberbeckmann S."/>
            <person name="Bunk B."/>
            <person name="Jeske O."/>
            <person name="Meyerdierks A."/>
            <person name="Storesund J.E."/>
            <person name="Kallscheuer N."/>
            <person name="Luecker S."/>
            <person name="Lage O.M."/>
            <person name="Pohl T."/>
            <person name="Merkel B.J."/>
            <person name="Hornburger P."/>
            <person name="Mueller R.-W."/>
            <person name="Bruemmer F."/>
            <person name="Labrenz M."/>
            <person name="Spormann A.M."/>
            <person name="Op Den Camp H."/>
            <person name="Overmann J."/>
            <person name="Amann R."/>
            <person name="Jetten M.S.M."/>
            <person name="Mascher T."/>
            <person name="Medema M.H."/>
            <person name="Devos D.P."/>
            <person name="Kaster A.-K."/>
            <person name="Ovreas L."/>
            <person name="Rohde M."/>
            <person name="Galperin M.Y."/>
            <person name="Jogler C."/>
        </authorList>
    </citation>
    <scope>NUCLEOTIDE SEQUENCE [LARGE SCALE GENOMIC DNA]</scope>
    <source>
        <strain evidence="1 2">Pla100</strain>
    </source>
</reference>
<protein>
    <submittedName>
        <fullName evidence="1">HEAT repeat protein</fullName>
    </submittedName>
</protein>
<evidence type="ECO:0000313" key="2">
    <source>
        <dbReference type="Proteomes" id="UP000316213"/>
    </source>
</evidence>
<evidence type="ECO:0000313" key="1">
    <source>
        <dbReference type="EMBL" id="TWT97355.1"/>
    </source>
</evidence>
<name>A0A5C6ADU4_9BACT</name>
<comment type="caution">
    <text evidence="1">The sequence shown here is derived from an EMBL/GenBank/DDBJ whole genome shotgun (WGS) entry which is preliminary data.</text>
</comment>
<organism evidence="1 2">
    <name type="scientific">Neorhodopirellula pilleata</name>
    <dbReference type="NCBI Taxonomy" id="2714738"/>
    <lineage>
        <taxon>Bacteria</taxon>
        <taxon>Pseudomonadati</taxon>
        <taxon>Planctomycetota</taxon>
        <taxon>Planctomycetia</taxon>
        <taxon>Pirellulales</taxon>
        <taxon>Pirellulaceae</taxon>
        <taxon>Neorhodopirellula</taxon>
    </lineage>
</organism>
<dbReference type="PANTHER" id="PTHR12697:SF5">
    <property type="entry name" value="DEOXYHYPUSINE HYDROXYLASE"/>
    <property type="match status" value="1"/>
</dbReference>
<dbReference type="AlphaFoldDB" id="A0A5C6ADU4"/>
<dbReference type="InterPro" id="IPR016024">
    <property type="entry name" value="ARM-type_fold"/>
</dbReference>
<dbReference type="OrthoDB" id="291116at2"/>
<keyword evidence="2" id="KW-1185">Reference proteome</keyword>
<dbReference type="GO" id="GO:0016491">
    <property type="term" value="F:oxidoreductase activity"/>
    <property type="evidence" value="ECO:0007669"/>
    <property type="project" value="TreeGrafter"/>
</dbReference>
<dbReference type="RefSeq" id="WP_146577955.1">
    <property type="nucleotide sequence ID" value="NZ_SJPM01000004.1"/>
</dbReference>
<dbReference type="PANTHER" id="PTHR12697">
    <property type="entry name" value="PBS LYASE HEAT-LIKE PROTEIN"/>
    <property type="match status" value="1"/>
</dbReference>
<gene>
    <name evidence="1" type="ORF">Pla100_25070</name>
</gene>
<dbReference type="Proteomes" id="UP000316213">
    <property type="component" value="Unassembled WGS sequence"/>
</dbReference>
<proteinExistence type="predicted"/>